<evidence type="ECO:0000313" key="6">
    <source>
        <dbReference type="EMBL" id="ACY14693.1"/>
    </source>
</evidence>
<gene>
    <name evidence="6" type="ordered locus">Hoch_2148</name>
</gene>
<dbReference type="AlphaFoldDB" id="D0LGX1"/>
<evidence type="ECO:0000256" key="4">
    <source>
        <dbReference type="ARBA" id="ARBA00022840"/>
    </source>
</evidence>
<evidence type="ECO:0000256" key="2">
    <source>
        <dbReference type="ARBA" id="ARBA00022741"/>
    </source>
</evidence>
<feature type="domain" description="DAGKc" evidence="5">
    <location>
        <begin position="1"/>
        <end position="135"/>
    </location>
</feature>
<dbReference type="OrthoDB" id="142078at2"/>
<dbReference type="KEGG" id="hoh:Hoch_2148"/>
<sequence length="314" mass="33922">MSHTVAVINPQSQQGALGRKWPDVARVLRRELGDFETAMTEAPEHATELTRAALRAGATRILAVGGDGTTSEVVGGFFEGRTAIAPEAVLGVIPFGTGGDFRRTVGLPKRWAQAVEALSGERVRDVDVGYLEYRTRDGAPASRVFINIASFGISGMVDRLVNESSKRLGGKLSFLVGSLRALMRYDNQRVRISFDDDPRDAVDMTINTVAVANGRFFGGGMQIAPEAELDDGFFDVVAVGDVGRGEFLRSSPRVYRGTHLSMDKVSHRRARVLRAEPIADAEIELDVDGETPGRLPATFTLLPRALKLLAPSGE</sequence>
<dbReference type="SUPFAM" id="SSF111331">
    <property type="entry name" value="NAD kinase/diacylglycerol kinase-like"/>
    <property type="match status" value="1"/>
</dbReference>
<dbReference type="InterPro" id="IPR005218">
    <property type="entry name" value="Diacylglycerol/lipid_kinase"/>
</dbReference>
<accession>D0LGX1</accession>
<dbReference type="eggNOG" id="COG1597">
    <property type="taxonomic scope" value="Bacteria"/>
</dbReference>
<dbReference type="PANTHER" id="PTHR12358">
    <property type="entry name" value="SPHINGOSINE KINASE"/>
    <property type="match status" value="1"/>
</dbReference>
<dbReference type="RefSeq" id="WP_012827301.1">
    <property type="nucleotide sequence ID" value="NC_013440.1"/>
</dbReference>
<dbReference type="GO" id="GO:0005524">
    <property type="term" value="F:ATP binding"/>
    <property type="evidence" value="ECO:0007669"/>
    <property type="project" value="UniProtKB-KW"/>
</dbReference>
<dbReference type="Gene3D" id="2.60.200.40">
    <property type="match status" value="1"/>
</dbReference>
<keyword evidence="2" id="KW-0547">Nucleotide-binding</keyword>
<dbReference type="InterPro" id="IPR016064">
    <property type="entry name" value="NAD/diacylglycerol_kinase_sf"/>
</dbReference>
<dbReference type="InterPro" id="IPR001206">
    <property type="entry name" value="Diacylglycerol_kinase_cat_dom"/>
</dbReference>
<evidence type="ECO:0000313" key="7">
    <source>
        <dbReference type="Proteomes" id="UP000001880"/>
    </source>
</evidence>
<protein>
    <submittedName>
        <fullName evidence="6">Diacylglycerol kinase catalytic region</fullName>
    </submittedName>
</protein>
<keyword evidence="7" id="KW-1185">Reference proteome</keyword>
<dbReference type="EMBL" id="CP001804">
    <property type="protein sequence ID" value="ACY14693.1"/>
    <property type="molecule type" value="Genomic_DNA"/>
</dbReference>
<name>D0LGX1_HALO1</name>
<dbReference type="PANTHER" id="PTHR12358:SF54">
    <property type="entry name" value="SPHINGOSINE KINASE RELATED PROTEIN"/>
    <property type="match status" value="1"/>
</dbReference>
<dbReference type="GO" id="GO:0016301">
    <property type="term" value="F:kinase activity"/>
    <property type="evidence" value="ECO:0007669"/>
    <property type="project" value="UniProtKB-KW"/>
</dbReference>
<dbReference type="SMART" id="SM00046">
    <property type="entry name" value="DAGKc"/>
    <property type="match status" value="1"/>
</dbReference>
<dbReference type="InterPro" id="IPR050187">
    <property type="entry name" value="Lipid_Phosphate_FormReg"/>
</dbReference>
<proteinExistence type="predicted"/>
<dbReference type="PROSITE" id="PS50146">
    <property type="entry name" value="DAGK"/>
    <property type="match status" value="1"/>
</dbReference>
<evidence type="ECO:0000256" key="1">
    <source>
        <dbReference type="ARBA" id="ARBA00022679"/>
    </source>
</evidence>
<dbReference type="Pfam" id="PF19279">
    <property type="entry name" value="YegS_C"/>
    <property type="match status" value="1"/>
</dbReference>
<reference evidence="6 7" key="1">
    <citation type="journal article" date="2010" name="Stand. Genomic Sci.">
        <title>Complete genome sequence of Haliangium ochraceum type strain (SMP-2).</title>
        <authorList>
            <consortium name="US DOE Joint Genome Institute (JGI-PGF)"/>
            <person name="Ivanova N."/>
            <person name="Daum C."/>
            <person name="Lang E."/>
            <person name="Abt B."/>
            <person name="Kopitz M."/>
            <person name="Saunders E."/>
            <person name="Lapidus A."/>
            <person name="Lucas S."/>
            <person name="Glavina Del Rio T."/>
            <person name="Nolan M."/>
            <person name="Tice H."/>
            <person name="Copeland A."/>
            <person name="Cheng J.F."/>
            <person name="Chen F."/>
            <person name="Bruce D."/>
            <person name="Goodwin L."/>
            <person name="Pitluck S."/>
            <person name="Mavromatis K."/>
            <person name="Pati A."/>
            <person name="Mikhailova N."/>
            <person name="Chen A."/>
            <person name="Palaniappan K."/>
            <person name="Land M."/>
            <person name="Hauser L."/>
            <person name="Chang Y.J."/>
            <person name="Jeffries C.D."/>
            <person name="Detter J.C."/>
            <person name="Brettin T."/>
            <person name="Rohde M."/>
            <person name="Goker M."/>
            <person name="Bristow J."/>
            <person name="Markowitz V."/>
            <person name="Eisen J.A."/>
            <person name="Hugenholtz P."/>
            <person name="Kyrpides N.C."/>
            <person name="Klenk H.P."/>
        </authorList>
    </citation>
    <scope>NUCLEOTIDE SEQUENCE [LARGE SCALE GENOMIC DNA]</scope>
    <source>
        <strain evidence="7">DSM 14365 / CIP 107738 / JCM 11303 / AJ 13395 / SMP-2</strain>
    </source>
</reference>
<dbReference type="NCBIfam" id="TIGR00147">
    <property type="entry name" value="YegS/Rv2252/BmrU family lipid kinase"/>
    <property type="match status" value="1"/>
</dbReference>
<dbReference type="InterPro" id="IPR017438">
    <property type="entry name" value="ATP-NAD_kinase_N"/>
</dbReference>
<keyword evidence="3 6" id="KW-0418">Kinase</keyword>
<keyword evidence="1" id="KW-0808">Transferase</keyword>
<evidence type="ECO:0000259" key="5">
    <source>
        <dbReference type="PROSITE" id="PS50146"/>
    </source>
</evidence>
<organism evidence="6 7">
    <name type="scientific">Haliangium ochraceum (strain DSM 14365 / JCM 11303 / SMP-2)</name>
    <dbReference type="NCBI Taxonomy" id="502025"/>
    <lineage>
        <taxon>Bacteria</taxon>
        <taxon>Pseudomonadati</taxon>
        <taxon>Myxococcota</taxon>
        <taxon>Polyangia</taxon>
        <taxon>Haliangiales</taxon>
        <taxon>Kofleriaceae</taxon>
        <taxon>Haliangium</taxon>
    </lineage>
</organism>
<dbReference type="STRING" id="502025.Hoch_2148"/>
<dbReference type="Proteomes" id="UP000001880">
    <property type="component" value="Chromosome"/>
</dbReference>
<dbReference type="Pfam" id="PF00781">
    <property type="entry name" value="DAGK_cat"/>
    <property type="match status" value="1"/>
</dbReference>
<dbReference type="InterPro" id="IPR045540">
    <property type="entry name" value="YegS/DAGK_C"/>
</dbReference>
<dbReference type="GO" id="GO:0008654">
    <property type="term" value="P:phospholipid biosynthetic process"/>
    <property type="evidence" value="ECO:0007669"/>
    <property type="project" value="InterPro"/>
</dbReference>
<evidence type="ECO:0000256" key="3">
    <source>
        <dbReference type="ARBA" id="ARBA00022777"/>
    </source>
</evidence>
<dbReference type="HOGENOM" id="CLU_045532_0_0_7"/>
<dbReference type="Gene3D" id="3.40.50.10330">
    <property type="entry name" value="Probable inorganic polyphosphate/atp-NAD kinase, domain 1"/>
    <property type="match status" value="1"/>
</dbReference>
<keyword evidence="4" id="KW-0067">ATP-binding</keyword>